<dbReference type="EMBL" id="JACIDM010000002">
    <property type="protein sequence ID" value="MBB4083656.1"/>
    <property type="molecule type" value="Genomic_DNA"/>
</dbReference>
<comment type="caution">
    <text evidence="1">The sequence shown here is derived from an EMBL/GenBank/DDBJ whole genome shotgun (WGS) entry which is preliminary data.</text>
</comment>
<proteinExistence type="predicted"/>
<dbReference type="RefSeq" id="WP_183204730.1">
    <property type="nucleotide sequence ID" value="NZ_BAAAER010000007.1"/>
</dbReference>
<gene>
    <name evidence="1" type="ORF">GGR12_002522</name>
</gene>
<sequence>MADGAYRWQGNAPAPDAARVDEIDAAFDDAQAGAFAEPVRAAAVEKIERALATARTGDLTEAAAQLTHVRALLADLSPASLEPRRGLGGLFDSRNGRLKRFRDAYARAAASLADVAADLTGRVEGAARRSETLDSLWGDIRDAVVDLDTHLAAAARRLTGSSPLEEDAAFALDGRKATLDACRGAAIGALPLIRGAQNADARAAETLKACADGVALWRDDWKDALGLSGKRPKKVRPDHARLLKFRDDLVKRVDRALVEVTASRARRADVEGRLAELRRPL</sequence>
<protein>
    <submittedName>
        <fullName evidence="1">Uncharacterized protein</fullName>
    </submittedName>
</protein>
<dbReference type="Proteomes" id="UP000529946">
    <property type="component" value="Unassembled WGS sequence"/>
</dbReference>
<dbReference type="AlphaFoldDB" id="A0A7W6JGG4"/>
<name>A0A7W6JGG4_9CAUL</name>
<accession>A0A7W6JGG4</accession>
<keyword evidence="2" id="KW-1185">Reference proteome</keyword>
<evidence type="ECO:0000313" key="1">
    <source>
        <dbReference type="EMBL" id="MBB4083656.1"/>
    </source>
</evidence>
<organism evidence="1 2">
    <name type="scientific">Brevundimonas lenta</name>
    <dbReference type="NCBI Taxonomy" id="424796"/>
    <lineage>
        <taxon>Bacteria</taxon>
        <taxon>Pseudomonadati</taxon>
        <taxon>Pseudomonadota</taxon>
        <taxon>Alphaproteobacteria</taxon>
        <taxon>Caulobacterales</taxon>
        <taxon>Caulobacteraceae</taxon>
        <taxon>Brevundimonas</taxon>
    </lineage>
</organism>
<evidence type="ECO:0000313" key="2">
    <source>
        <dbReference type="Proteomes" id="UP000529946"/>
    </source>
</evidence>
<reference evidence="1 2" key="1">
    <citation type="submission" date="2020-08" db="EMBL/GenBank/DDBJ databases">
        <title>Genomic Encyclopedia of Type Strains, Phase IV (KMG-IV): sequencing the most valuable type-strain genomes for metagenomic binning, comparative biology and taxonomic classification.</title>
        <authorList>
            <person name="Goeker M."/>
        </authorList>
    </citation>
    <scope>NUCLEOTIDE SEQUENCE [LARGE SCALE GENOMIC DNA]</scope>
    <source>
        <strain evidence="1 2">DSM 23960</strain>
    </source>
</reference>